<protein>
    <recommendedName>
        <fullName evidence="3">Peptidase C14 caspase domain-containing protein</fullName>
    </recommendedName>
</protein>
<evidence type="ECO:0000259" key="3">
    <source>
        <dbReference type="Pfam" id="PF00656"/>
    </source>
</evidence>
<accession>A0A7W7PEE6</accession>
<dbReference type="InterPro" id="IPR011600">
    <property type="entry name" value="Pept_C14_caspase"/>
</dbReference>
<evidence type="ECO:0000256" key="2">
    <source>
        <dbReference type="SAM" id="Phobius"/>
    </source>
</evidence>
<reference evidence="4 5" key="1">
    <citation type="submission" date="2020-08" db="EMBL/GenBank/DDBJ databases">
        <title>Genomic Encyclopedia of Type Strains, Phase III (KMG-III): the genomes of soil and plant-associated and newly described type strains.</title>
        <authorList>
            <person name="Whitman W."/>
        </authorList>
    </citation>
    <scope>NUCLEOTIDE SEQUENCE [LARGE SCALE GENOMIC DNA]</scope>
    <source>
        <strain evidence="4 5">CECT 3265</strain>
    </source>
</reference>
<gene>
    <name evidence="4" type="ORF">FHS38_002082</name>
</gene>
<dbReference type="NCBIfam" id="NF047832">
    <property type="entry name" value="caspase_w_EACC1"/>
    <property type="match status" value="1"/>
</dbReference>
<feature type="transmembrane region" description="Helical" evidence="2">
    <location>
        <begin position="471"/>
        <end position="497"/>
    </location>
</feature>
<evidence type="ECO:0000313" key="5">
    <source>
        <dbReference type="Proteomes" id="UP000556436"/>
    </source>
</evidence>
<dbReference type="InterPro" id="IPR018247">
    <property type="entry name" value="EF_Hand_1_Ca_BS"/>
</dbReference>
<evidence type="ECO:0000256" key="1">
    <source>
        <dbReference type="SAM" id="MobiDB-lite"/>
    </source>
</evidence>
<dbReference type="GO" id="GO:0004197">
    <property type="term" value="F:cysteine-type endopeptidase activity"/>
    <property type="evidence" value="ECO:0007669"/>
    <property type="project" value="InterPro"/>
</dbReference>
<proteinExistence type="predicted"/>
<feature type="domain" description="Peptidase C14 caspase" evidence="3">
    <location>
        <begin position="4"/>
        <end position="240"/>
    </location>
</feature>
<comment type="caution">
    <text evidence="4">The sequence shown here is derived from an EMBL/GenBank/DDBJ whole genome shotgun (WGS) entry which is preliminary data.</text>
</comment>
<keyword evidence="5" id="KW-1185">Reference proteome</keyword>
<dbReference type="Pfam" id="PF00656">
    <property type="entry name" value="Peptidase_C14"/>
    <property type="match status" value="1"/>
</dbReference>
<feature type="region of interest" description="Disordered" evidence="1">
    <location>
        <begin position="342"/>
        <end position="463"/>
    </location>
</feature>
<feature type="transmembrane region" description="Helical" evidence="2">
    <location>
        <begin position="525"/>
        <end position="542"/>
    </location>
</feature>
<name>A0A7W7PEE6_STRNE</name>
<dbReference type="Proteomes" id="UP000556436">
    <property type="component" value="Unassembled WGS sequence"/>
</dbReference>
<dbReference type="PROSITE" id="PS00018">
    <property type="entry name" value="EF_HAND_1"/>
    <property type="match status" value="1"/>
</dbReference>
<evidence type="ECO:0000313" key="4">
    <source>
        <dbReference type="EMBL" id="MBB4886053.1"/>
    </source>
</evidence>
<keyword evidence="2" id="KW-0812">Transmembrane</keyword>
<dbReference type="InterPro" id="IPR029030">
    <property type="entry name" value="Caspase-like_dom_sf"/>
</dbReference>
<keyword evidence="2" id="KW-1133">Transmembrane helix</keyword>
<dbReference type="GO" id="GO:0006508">
    <property type="term" value="P:proteolysis"/>
    <property type="evidence" value="ECO:0007669"/>
    <property type="project" value="InterPro"/>
</dbReference>
<dbReference type="EMBL" id="JACHJG010000003">
    <property type="protein sequence ID" value="MBB4886053.1"/>
    <property type="molecule type" value="Genomic_DNA"/>
</dbReference>
<dbReference type="RefSeq" id="WP_184733053.1">
    <property type="nucleotide sequence ID" value="NZ_BMRW01000003.1"/>
</dbReference>
<dbReference type="Gene3D" id="3.40.50.1460">
    <property type="match status" value="1"/>
</dbReference>
<keyword evidence="2" id="KW-0472">Membrane</keyword>
<sequence>MDGKRLALIVANDTYEDGGLEQLRSPSQDALALGQVLGDPRIGDFDVQVVQNQPAHVTEEKIEGFLSEGGIADLLLLHFSCHGLKNQSGKLYFAASNTRMNRLAASGISAEFVQQCMGESRSRSVVLFLDCCYAGAFSQGAHVRAAGDMHVLDAFDDLGGGRGRAVITATDAMGYSFEGGRLEDDAEPEPSVFTSALVEALETGKADRDEDGRISLNELYEYVFDQVRARNPSQTPHRKFDLQGDVVVARSQRRRVRPEPIPAALREALTDSNMFTRLGAVAELRERLWSQDLGIAVGAHEALLATVRTDIRTVSEAASRALDEVTTNPETWVDFGTVAQHAPKPSKTVPVGEPPIACSGVPESSDSWLRATESPDGTEISVDTSRRGSFQGEVTLRGPTGEAVIHVAAEVTDQPVDEPAPEPGTPEPAPDRRSHRGPDPEEIPRPGRPSDARAAAPAAPAQPPAHSQAKLALGLALGALPLSLFLAIGVIPAVFALKQARSSDAAINASPGAYGGRGLNTAARVIAWVAIGLGLLFLPFTIQELLRGSV</sequence>
<feature type="compositionally biased region" description="Basic and acidic residues" evidence="1">
    <location>
        <begin position="429"/>
        <end position="451"/>
    </location>
</feature>
<dbReference type="SUPFAM" id="SSF52129">
    <property type="entry name" value="Caspase-like"/>
    <property type="match status" value="1"/>
</dbReference>
<organism evidence="4 5">
    <name type="scientific">Streptomyces netropsis</name>
    <name type="common">Streptoverticillium netropsis</name>
    <dbReference type="NCBI Taxonomy" id="55404"/>
    <lineage>
        <taxon>Bacteria</taxon>
        <taxon>Bacillati</taxon>
        <taxon>Actinomycetota</taxon>
        <taxon>Actinomycetes</taxon>
        <taxon>Kitasatosporales</taxon>
        <taxon>Streptomycetaceae</taxon>
        <taxon>Streptomyces</taxon>
    </lineage>
</organism>
<dbReference type="AlphaFoldDB" id="A0A7W7PEE6"/>